<sequence>MAHPTHALFSRWAATNTGPNSTSSKLSCCFLPSKAPSSQKSQELRSVRASLYTVHRPTITADLYRRPFRPALP</sequence>
<comment type="caution">
    <text evidence="2">The sequence shown here is derived from an EMBL/GenBank/DDBJ whole genome shotgun (WGS) entry which is preliminary data.</text>
</comment>
<accession>A0AAI9YJM6</accession>
<dbReference type="Proteomes" id="UP001240678">
    <property type="component" value="Unassembled WGS sequence"/>
</dbReference>
<keyword evidence="3" id="KW-1185">Reference proteome</keyword>
<dbReference type="AlphaFoldDB" id="A0AAI9YJM6"/>
<gene>
    <name evidence="2" type="ORF">CCOS01_14219</name>
</gene>
<feature type="region of interest" description="Disordered" evidence="1">
    <location>
        <begin position="1"/>
        <end position="22"/>
    </location>
</feature>
<organism evidence="2 3">
    <name type="scientific">Colletotrichum costaricense</name>
    <dbReference type="NCBI Taxonomy" id="1209916"/>
    <lineage>
        <taxon>Eukaryota</taxon>
        <taxon>Fungi</taxon>
        <taxon>Dikarya</taxon>
        <taxon>Ascomycota</taxon>
        <taxon>Pezizomycotina</taxon>
        <taxon>Sordariomycetes</taxon>
        <taxon>Hypocreomycetidae</taxon>
        <taxon>Glomerellales</taxon>
        <taxon>Glomerellaceae</taxon>
        <taxon>Colletotrichum</taxon>
        <taxon>Colletotrichum acutatum species complex</taxon>
    </lineage>
</organism>
<dbReference type="EMBL" id="MOOE01000020">
    <property type="protein sequence ID" value="KAK1513277.1"/>
    <property type="molecule type" value="Genomic_DNA"/>
</dbReference>
<dbReference type="RefSeq" id="XP_060306848.1">
    <property type="nucleotide sequence ID" value="XM_060462363.1"/>
</dbReference>
<protein>
    <submittedName>
        <fullName evidence="2">Uncharacterized protein</fullName>
    </submittedName>
</protein>
<feature type="compositionally biased region" description="Polar residues" evidence="1">
    <location>
        <begin position="13"/>
        <end position="22"/>
    </location>
</feature>
<evidence type="ECO:0000313" key="3">
    <source>
        <dbReference type="Proteomes" id="UP001240678"/>
    </source>
</evidence>
<dbReference type="GeneID" id="85345910"/>
<name>A0AAI9YJM6_9PEZI</name>
<proteinExistence type="predicted"/>
<evidence type="ECO:0000256" key="1">
    <source>
        <dbReference type="SAM" id="MobiDB-lite"/>
    </source>
</evidence>
<evidence type="ECO:0000313" key="2">
    <source>
        <dbReference type="EMBL" id="KAK1513277.1"/>
    </source>
</evidence>
<reference evidence="2 3" key="1">
    <citation type="submission" date="2016-10" db="EMBL/GenBank/DDBJ databases">
        <title>The genome sequence of Colletotrichum fioriniae PJ7.</title>
        <authorList>
            <person name="Baroncelli R."/>
        </authorList>
    </citation>
    <scope>NUCLEOTIDE SEQUENCE [LARGE SCALE GENOMIC DNA]</scope>
    <source>
        <strain evidence="2 3">IMI 309622</strain>
    </source>
</reference>